<dbReference type="EMBL" id="LR536450">
    <property type="protein sequence ID" value="VFU10994.1"/>
    <property type="molecule type" value="Genomic_DNA"/>
</dbReference>
<gene>
    <name evidence="5 6" type="primary">argD</name>
    <name evidence="6" type="ORF">MTUNDRAET4_4113</name>
</gene>
<dbReference type="Gene3D" id="3.90.1150.10">
    <property type="entry name" value="Aspartate Aminotransferase, domain 1"/>
    <property type="match status" value="1"/>
</dbReference>
<dbReference type="InterPro" id="IPR004636">
    <property type="entry name" value="AcOrn/SuccOrn_fam"/>
</dbReference>
<keyword evidence="2 5" id="KW-0032">Aminotransferase</keyword>
<feature type="binding site" evidence="5">
    <location>
        <position position="272"/>
    </location>
    <ligand>
        <name>pyridoxal 5'-phosphate</name>
        <dbReference type="ChEBI" id="CHEBI:597326"/>
    </ligand>
</feature>
<accession>A0A4V6YUK5</accession>
<dbReference type="HAMAP" id="MF_01107">
    <property type="entry name" value="ArgD_aminotrans_3"/>
    <property type="match status" value="1"/>
</dbReference>
<proteinExistence type="inferred from homology"/>
<dbReference type="NCBIfam" id="TIGR00707">
    <property type="entry name" value="argD"/>
    <property type="match status" value="1"/>
</dbReference>
<dbReference type="KEGG" id="mtun:MTUNDRAET4_4113"/>
<dbReference type="EC" id="2.6.1.11" evidence="5"/>
<evidence type="ECO:0000256" key="3">
    <source>
        <dbReference type="ARBA" id="ARBA00022679"/>
    </source>
</evidence>
<comment type="miscellaneous">
    <text evidence="5">May also have succinyldiaminopimelate aminotransferase activity, thus carrying out the corresponding step in lysine biosynthesis.</text>
</comment>
<name>A0A4V6YUK5_METTU</name>
<dbReference type="GO" id="GO:0042802">
    <property type="term" value="F:identical protein binding"/>
    <property type="evidence" value="ECO:0007669"/>
    <property type="project" value="TreeGrafter"/>
</dbReference>
<feature type="modified residue" description="N6-(pyridoxal phosphate)lysine" evidence="5">
    <location>
        <position position="243"/>
    </location>
</feature>
<dbReference type="FunFam" id="3.40.640.10:FF:000004">
    <property type="entry name" value="Acetylornithine aminotransferase"/>
    <property type="match status" value="1"/>
</dbReference>
<comment type="cofactor">
    <cofactor evidence="5">
        <name>pyridoxal 5'-phosphate</name>
        <dbReference type="ChEBI" id="CHEBI:597326"/>
    </cofactor>
    <text evidence="5">Binds 1 pyridoxal phosphate per subunit.</text>
</comment>
<dbReference type="InterPro" id="IPR015421">
    <property type="entry name" value="PyrdxlP-dep_Trfase_major"/>
</dbReference>
<dbReference type="InterPro" id="IPR049704">
    <property type="entry name" value="Aminotrans_3_PPA_site"/>
</dbReference>
<keyword evidence="5" id="KW-0963">Cytoplasm</keyword>
<dbReference type="OrthoDB" id="9801834at2"/>
<comment type="catalytic activity">
    <reaction evidence="5">
        <text>N(2)-acetyl-L-ornithine + 2-oxoglutarate = N-acetyl-L-glutamate 5-semialdehyde + L-glutamate</text>
        <dbReference type="Rhea" id="RHEA:18049"/>
        <dbReference type="ChEBI" id="CHEBI:16810"/>
        <dbReference type="ChEBI" id="CHEBI:29123"/>
        <dbReference type="ChEBI" id="CHEBI:29985"/>
        <dbReference type="ChEBI" id="CHEBI:57805"/>
        <dbReference type="EC" id="2.6.1.11"/>
    </reaction>
</comment>
<keyword evidence="5" id="KW-0028">Amino-acid biosynthesis</keyword>
<dbReference type="PANTHER" id="PTHR11986">
    <property type="entry name" value="AMINOTRANSFERASE CLASS III"/>
    <property type="match status" value="1"/>
</dbReference>
<comment type="pathway">
    <text evidence="5">Amino-acid biosynthesis; L-arginine biosynthesis; N(2)-acetyl-L-ornithine from L-glutamate: step 4/4.</text>
</comment>
<evidence type="ECO:0000256" key="5">
    <source>
        <dbReference type="HAMAP-Rule" id="MF_01107"/>
    </source>
</evidence>
<dbReference type="GO" id="GO:0006526">
    <property type="term" value="P:L-arginine biosynthetic process"/>
    <property type="evidence" value="ECO:0007669"/>
    <property type="project" value="UniProtKB-UniRule"/>
</dbReference>
<dbReference type="InterPro" id="IPR015424">
    <property type="entry name" value="PyrdxlP-dep_Trfase"/>
</dbReference>
<dbReference type="CDD" id="cd00610">
    <property type="entry name" value="OAT_like"/>
    <property type="match status" value="1"/>
</dbReference>
<dbReference type="InterPro" id="IPR015422">
    <property type="entry name" value="PyrdxlP-dep_Trfase_small"/>
</dbReference>
<dbReference type="RefSeq" id="WP_134491940.1">
    <property type="nucleotide sequence ID" value="NZ_CP139089.1"/>
</dbReference>
<keyword evidence="3 5" id="KW-0808">Transferase</keyword>
<organism evidence="6 7">
    <name type="scientific">Methylocella tundrae</name>
    <dbReference type="NCBI Taxonomy" id="227605"/>
    <lineage>
        <taxon>Bacteria</taxon>
        <taxon>Pseudomonadati</taxon>
        <taxon>Pseudomonadota</taxon>
        <taxon>Alphaproteobacteria</taxon>
        <taxon>Hyphomicrobiales</taxon>
        <taxon>Beijerinckiaceae</taxon>
        <taxon>Methylocella</taxon>
    </lineage>
</organism>
<evidence type="ECO:0000256" key="4">
    <source>
        <dbReference type="ARBA" id="ARBA00022898"/>
    </source>
</evidence>
<sequence>MTSSLLPTYARADLAFDHGNGVWLTATTGERYLDFGAGIAVASLGYSHPHLVEALVKQGGKLWHTSNLFQIPEAERLAARLTEATFADYVFFTNSGAEAVEGAIKTARKYQSACGHPDKYRIITFKGAFHGRTIATVSAGGNPKYMEGFGPKLEGFDNVEFGDLEAAKAAIGPHTGAILVEPIQGEAGIRVGSAEFLRGLRAFCDEHGLLLVLDEVQTGIGRTGKFFACEHSGIKPDIMAVAKGIGGGFPLGAFLATREAAKGMVVGTHGTTYGGNPLATSVGNAVLDVVLKPGFLADVASLGATLKRGLVGLQNAHPGVIAEIRGEGLMLGIALRVPVADFVAAARAEKIVVIPAGDNVARVLPPLIITEEEIAEGLSRLDAACRHFESSQAAALSEAEG</sequence>
<dbReference type="UniPathway" id="UPA00068">
    <property type="reaction ID" value="UER00109"/>
</dbReference>
<protein>
    <recommendedName>
        <fullName evidence="5">Acetylornithine aminotransferase</fullName>
        <shortName evidence="5">ACOAT</shortName>
        <ecNumber evidence="5">2.6.1.11</ecNumber>
    </recommendedName>
</protein>
<feature type="binding site" evidence="5">
    <location>
        <position position="132"/>
    </location>
    <ligand>
        <name>N(2)-acetyl-L-ornithine</name>
        <dbReference type="ChEBI" id="CHEBI:57805"/>
    </ligand>
</feature>
<feature type="binding site" evidence="5">
    <location>
        <begin position="96"/>
        <end position="97"/>
    </location>
    <ligand>
        <name>pyridoxal 5'-phosphate</name>
        <dbReference type="ChEBI" id="CHEBI:597326"/>
    </ligand>
</feature>
<dbReference type="Gene3D" id="3.40.640.10">
    <property type="entry name" value="Type I PLP-dependent aspartate aminotransferase-like (Major domain)"/>
    <property type="match status" value="1"/>
</dbReference>
<comment type="subunit">
    <text evidence="5">Homodimer.</text>
</comment>
<dbReference type="InterPro" id="IPR050103">
    <property type="entry name" value="Class-III_PLP-dep_AT"/>
</dbReference>
<evidence type="ECO:0000256" key="2">
    <source>
        <dbReference type="ARBA" id="ARBA00022576"/>
    </source>
</evidence>
<keyword evidence="4 5" id="KW-0663">Pyridoxal phosphate</keyword>
<dbReference type="GO" id="GO:0005737">
    <property type="term" value="C:cytoplasm"/>
    <property type="evidence" value="ECO:0007669"/>
    <property type="project" value="UniProtKB-SubCell"/>
</dbReference>
<dbReference type="GO" id="GO:0030170">
    <property type="term" value="F:pyridoxal phosphate binding"/>
    <property type="evidence" value="ECO:0007669"/>
    <property type="project" value="InterPro"/>
</dbReference>
<comment type="similarity">
    <text evidence="5">Belongs to the class-III pyridoxal-phosphate-dependent aminotransferase family. ArgD subfamily.</text>
</comment>
<dbReference type="PROSITE" id="PS00600">
    <property type="entry name" value="AA_TRANSFER_CLASS_3"/>
    <property type="match status" value="1"/>
</dbReference>
<dbReference type="SUPFAM" id="SSF53383">
    <property type="entry name" value="PLP-dependent transferases"/>
    <property type="match status" value="1"/>
</dbReference>
<dbReference type="NCBIfam" id="NF002325">
    <property type="entry name" value="PRK01278.1"/>
    <property type="match status" value="1"/>
</dbReference>
<dbReference type="Proteomes" id="UP000294360">
    <property type="component" value="Chromosome"/>
</dbReference>
<dbReference type="PANTHER" id="PTHR11986:SF113">
    <property type="entry name" value="SUCCINYLORNITHINE TRANSAMINASE"/>
    <property type="match status" value="1"/>
</dbReference>
<evidence type="ECO:0000313" key="6">
    <source>
        <dbReference type="EMBL" id="VFU10994.1"/>
    </source>
</evidence>
<reference evidence="6 7" key="1">
    <citation type="submission" date="2019-03" db="EMBL/GenBank/DDBJ databases">
        <authorList>
            <person name="Kox A.R. M."/>
        </authorList>
    </citation>
    <scope>NUCLEOTIDE SEQUENCE [LARGE SCALE GENOMIC DNA]</scope>
    <source>
        <strain evidence="6">MTUNDRAET4 annotated genome</strain>
    </source>
</reference>
<feature type="binding site" evidence="5">
    <location>
        <begin position="214"/>
        <end position="217"/>
    </location>
    <ligand>
        <name>pyridoxal 5'-phosphate</name>
        <dbReference type="ChEBI" id="CHEBI:597326"/>
    </ligand>
</feature>
<keyword evidence="1 5" id="KW-0055">Arginine biosynthesis</keyword>
<evidence type="ECO:0000313" key="7">
    <source>
        <dbReference type="Proteomes" id="UP000294360"/>
    </source>
</evidence>
<dbReference type="Pfam" id="PF00202">
    <property type="entry name" value="Aminotran_3"/>
    <property type="match status" value="1"/>
</dbReference>
<dbReference type="AlphaFoldDB" id="A0A4V6YUK5"/>
<comment type="subcellular location">
    <subcellularLocation>
        <location evidence="5">Cytoplasm</location>
    </subcellularLocation>
</comment>
<feature type="binding site" evidence="5">
    <location>
        <position position="129"/>
    </location>
    <ligand>
        <name>pyridoxal 5'-phosphate</name>
        <dbReference type="ChEBI" id="CHEBI:597326"/>
    </ligand>
</feature>
<evidence type="ECO:0000256" key="1">
    <source>
        <dbReference type="ARBA" id="ARBA00022571"/>
    </source>
</evidence>
<dbReference type="GO" id="GO:0003992">
    <property type="term" value="F:N2-acetyl-L-ornithine:2-oxoglutarate 5-aminotransferase activity"/>
    <property type="evidence" value="ECO:0007669"/>
    <property type="project" value="UniProtKB-UniRule"/>
</dbReference>
<dbReference type="PIRSF" id="PIRSF000521">
    <property type="entry name" value="Transaminase_4ab_Lys_Orn"/>
    <property type="match status" value="1"/>
</dbReference>
<feature type="binding site" evidence="5">
    <location>
        <position position="271"/>
    </location>
    <ligand>
        <name>N(2)-acetyl-L-ornithine</name>
        <dbReference type="ChEBI" id="CHEBI:57805"/>
    </ligand>
</feature>
<dbReference type="InterPro" id="IPR005814">
    <property type="entry name" value="Aminotrans_3"/>
</dbReference>